<dbReference type="OMA" id="RAFDHMV"/>
<dbReference type="Gramene" id="Solyc01g080450.3.1">
    <property type="protein sequence ID" value="Solyc01g080450.3.1"/>
    <property type="gene ID" value="Solyc01g080450.3"/>
</dbReference>
<feature type="repeat" description="PPR" evidence="3">
    <location>
        <begin position="507"/>
        <end position="541"/>
    </location>
</feature>
<evidence type="ECO:0000313" key="4">
    <source>
        <dbReference type="EnsemblPlants" id="Solyc01g080450.3.1"/>
    </source>
</evidence>
<reference evidence="4" key="2">
    <citation type="submission" date="2019-01" db="UniProtKB">
        <authorList>
            <consortium name="EnsemblPlants"/>
        </authorList>
    </citation>
    <scope>IDENTIFICATION</scope>
    <source>
        <strain evidence="4">cv. Heinz 1706</strain>
    </source>
</reference>
<evidence type="ECO:0000256" key="3">
    <source>
        <dbReference type="PROSITE-ProRule" id="PRU00708"/>
    </source>
</evidence>
<evidence type="ECO:0000256" key="2">
    <source>
        <dbReference type="ARBA" id="ARBA00022737"/>
    </source>
</evidence>
<feature type="repeat" description="PPR" evidence="3">
    <location>
        <begin position="230"/>
        <end position="264"/>
    </location>
</feature>
<dbReference type="PROSITE" id="PS51375">
    <property type="entry name" value="PPR"/>
    <property type="match status" value="8"/>
</dbReference>
<evidence type="ECO:0008006" key="6">
    <source>
        <dbReference type="Google" id="ProtNLM"/>
    </source>
</evidence>
<dbReference type="FunCoup" id="A0A3Q7EHK9">
    <property type="interactions" value="149"/>
</dbReference>
<feature type="repeat" description="PPR" evidence="3">
    <location>
        <begin position="335"/>
        <end position="369"/>
    </location>
</feature>
<reference evidence="4" key="1">
    <citation type="journal article" date="2012" name="Nature">
        <title>The tomato genome sequence provides insights into fleshy fruit evolution.</title>
        <authorList>
            <consortium name="Tomato Genome Consortium"/>
        </authorList>
    </citation>
    <scope>NUCLEOTIDE SEQUENCE [LARGE SCALE GENOMIC DNA]</scope>
    <source>
        <strain evidence="4">cv. Heinz 1706</strain>
    </source>
</reference>
<evidence type="ECO:0000313" key="5">
    <source>
        <dbReference type="Proteomes" id="UP000004994"/>
    </source>
</evidence>
<accession>A0A3Q7EHK9</accession>
<evidence type="ECO:0000256" key="1">
    <source>
        <dbReference type="ARBA" id="ARBA00007626"/>
    </source>
</evidence>
<comment type="similarity">
    <text evidence="1">Belongs to the PPR family. P subfamily.</text>
</comment>
<keyword evidence="2" id="KW-0677">Repeat</keyword>
<dbReference type="Pfam" id="PF01535">
    <property type="entry name" value="PPR"/>
    <property type="match status" value="2"/>
</dbReference>
<proteinExistence type="inferred from homology"/>
<dbReference type="PANTHER" id="PTHR47447">
    <property type="entry name" value="OS03G0856100 PROTEIN"/>
    <property type="match status" value="1"/>
</dbReference>
<dbReference type="PaxDb" id="4081-Solyc01g080450.2.1"/>
<dbReference type="Gene3D" id="1.25.40.10">
    <property type="entry name" value="Tetratricopeptide repeat domain"/>
    <property type="match status" value="5"/>
</dbReference>
<name>A0A3Q7EHK9_SOLLC</name>
<dbReference type="AlphaFoldDB" id="A0A3Q7EHK9"/>
<organism evidence="4">
    <name type="scientific">Solanum lycopersicum</name>
    <name type="common">Tomato</name>
    <name type="synonym">Lycopersicon esculentum</name>
    <dbReference type="NCBI Taxonomy" id="4081"/>
    <lineage>
        <taxon>Eukaryota</taxon>
        <taxon>Viridiplantae</taxon>
        <taxon>Streptophyta</taxon>
        <taxon>Embryophyta</taxon>
        <taxon>Tracheophyta</taxon>
        <taxon>Spermatophyta</taxon>
        <taxon>Magnoliopsida</taxon>
        <taxon>eudicotyledons</taxon>
        <taxon>Gunneridae</taxon>
        <taxon>Pentapetalae</taxon>
        <taxon>asterids</taxon>
        <taxon>lamiids</taxon>
        <taxon>Solanales</taxon>
        <taxon>Solanaceae</taxon>
        <taxon>Solanoideae</taxon>
        <taxon>Solaneae</taxon>
        <taxon>Solanum</taxon>
        <taxon>Solanum subgen. Lycopersicon</taxon>
    </lineage>
</organism>
<feature type="repeat" description="PPR" evidence="3">
    <location>
        <begin position="300"/>
        <end position="334"/>
    </location>
</feature>
<feature type="repeat" description="PPR" evidence="3">
    <location>
        <begin position="265"/>
        <end position="299"/>
    </location>
</feature>
<feature type="repeat" description="PPR" evidence="3">
    <location>
        <begin position="437"/>
        <end position="471"/>
    </location>
</feature>
<dbReference type="NCBIfam" id="TIGR00756">
    <property type="entry name" value="PPR"/>
    <property type="match status" value="7"/>
</dbReference>
<feature type="repeat" description="PPR" evidence="3">
    <location>
        <begin position="402"/>
        <end position="436"/>
    </location>
</feature>
<dbReference type="Proteomes" id="UP000004994">
    <property type="component" value="Chromosome 1"/>
</dbReference>
<dbReference type="InterPro" id="IPR011990">
    <property type="entry name" value="TPR-like_helical_dom_sf"/>
</dbReference>
<keyword evidence="5" id="KW-1185">Reference proteome</keyword>
<protein>
    <recommendedName>
        <fullName evidence="6">Pentacotripeptide-repeat region of PRORP domain-containing protein</fullName>
    </recommendedName>
</protein>
<feature type="repeat" description="PPR" evidence="3">
    <location>
        <begin position="542"/>
        <end position="576"/>
    </location>
</feature>
<dbReference type="PANTHER" id="PTHR47447:SF28">
    <property type="entry name" value="PENTACOTRIPEPTIDE-REPEAT REGION OF PRORP DOMAIN-CONTAINING PROTEIN"/>
    <property type="match status" value="1"/>
</dbReference>
<dbReference type="InParanoid" id="A0A3Q7EHK9"/>
<dbReference type="Pfam" id="PF13041">
    <property type="entry name" value="PPR_2"/>
    <property type="match status" value="4"/>
</dbReference>
<sequence length="711" mass="80111">MLWKWFSIGRIASHRLLKMESLASFRSLCSQIQCFADTPQGSFSCSHYQKIPENSRIILTPTIVHTTISNCHSDILAFSFFLWCARQPNYFHDRGTLTLIVSIVSRLMKRYRTVKGIIKGLEEVGCVIKPQTLLFLLRIYWFGGMYDRVFEAFEEILRYGYTPNTFSRNIVMDVLFKIERVEVALRVLKETEVPNFLSYSIAVCNLCKLNDLVNLQDVLTVMLRKRYYPNEETFFVILHCYCKGGCIAEAIQILGLMIVLGVPICERIWSILIDVHCKAGNMDAASHLLKKMVESGYSPNVVTCTSLIKGFFESQMPSKAFGILNTMESKGCSPDLVLCNVLIHCLSKMGRYEDAINAFFLLREQRLSPDSYTLCSLITTVCLSKQFVELPLLITGFKIQPDLVACNSFLSYFCKAGYPAGAIEFYNDMIDRGFEADKYTFAGLLTGLCRSGRIAEAVKVYHGLVRSHVGLDSHIITVIINGLIKSGKFHKAISLIRKAASGKSQLDDVSYTIAISGLLTGGEVREAYALFRQMKEVGLAPSKQTYNLILSDFCKRSDFSMVEEILLEMVNASVEVDHLSLRFMKNLLYKSRHSASLFTLLTDVSTSGILSREAYAELIDEIVHQVNISNVHTGRSTSVDFGSSSSDEILEEEVLNHGRVPEVIIQQKEFMRCDLVNPGARQTVLVAPTSGGYEPRWRWNIPSCLSSWSLK</sequence>
<dbReference type="EnsemblPlants" id="Solyc01g080450.3.1">
    <property type="protein sequence ID" value="Solyc01g080450.3.1"/>
    <property type="gene ID" value="Solyc01g080450.3"/>
</dbReference>
<dbReference type="InterPro" id="IPR002885">
    <property type="entry name" value="PPR_rpt"/>
</dbReference>